<dbReference type="GeneID" id="106516877"/>
<dbReference type="STRING" id="52670.A0A2I4B581"/>
<dbReference type="InterPro" id="IPR001806">
    <property type="entry name" value="Small_GTPase"/>
</dbReference>
<evidence type="ECO:0000256" key="6">
    <source>
        <dbReference type="ARBA" id="ARBA00023289"/>
    </source>
</evidence>
<dbReference type="InParanoid" id="A0A2I4B581"/>
<evidence type="ECO:0000313" key="9">
    <source>
        <dbReference type="Proteomes" id="UP000192220"/>
    </source>
</evidence>
<dbReference type="Proteomes" id="UP000192220">
    <property type="component" value="Unplaced"/>
</dbReference>
<dbReference type="RefSeq" id="XP_013862895.1">
    <property type="nucleotide sequence ID" value="XM_014007441.1"/>
</dbReference>
<evidence type="ECO:0000256" key="7">
    <source>
        <dbReference type="ARBA" id="ARBA00047660"/>
    </source>
</evidence>
<comment type="similarity">
    <text evidence="2">Belongs to the small GTPase superfamily. Rab family.</text>
</comment>
<dbReference type="PANTHER" id="PTHR47980">
    <property type="entry name" value="LD44762P"/>
    <property type="match status" value="1"/>
</dbReference>
<protein>
    <recommendedName>
        <fullName evidence="3">small monomeric GTPase</fullName>
        <ecNumber evidence="3">3.6.5.2</ecNumber>
    </recommendedName>
</protein>
<evidence type="ECO:0000256" key="5">
    <source>
        <dbReference type="ARBA" id="ARBA00023134"/>
    </source>
</evidence>
<gene>
    <name evidence="10" type="primary">LOC106516877</name>
</gene>
<comment type="catalytic activity">
    <reaction evidence="7">
        <text>GTP + H2O = GDP + phosphate + H(+)</text>
        <dbReference type="Rhea" id="RHEA:19669"/>
        <dbReference type="ChEBI" id="CHEBI:15377"/>
        <dbReference type="ChEBI" id="CHEBI:15378"/>
        <dbReference type="ChEBI" id="CHEBI:37565"/>
        <dbReference type="ChEBI" id="CHEBI:43474"/>
        <dbReference type="ChEBI" id="CHEBI:58189"/>
        <dbReference type="EC" id="3.6.5.2"/>
    </reaction>
    <physiologicalReaction direction="left-to-right" evidence="7">
        <dbReference type="Rhea" id="RHEA:19670"/>
    </physiologicalReaction>
</comment>
<dbReference type="PROSITE" id="PS51421">
    <property type="entry name" value="RAS"/>
    <property type="match status" value="1"/>
</dbReference>
<proteinExistence type="inferred from homology"/>
<dbReference type="AlphaFoldDB" id="A0A2I4B581"/>
<dbReference type="Gene3D" id="3.40.50.300">
    <property type="entry name" value="P-loop containing nucleotide triphosphate hydrolases"/>
    <property type="match status" value="1"/>
</dbReference>
<evidence type="ECO:0000256" key="3">
    <source>
        <dbReference type="ARBA" id="ARBA00011984"/>
    </source>
</evidence>
<dbReference type="PRINTS" id="PR00449">
    <property type="entry name" value="RASTRNSFRMNG"/>
</dbReference>
<dbReference type="InterPro" id="IPR027417">
    <property type="entry name" value="P-loop_NTPase"/>
</dbReference>
<evidence type="ECO:0000256" key="2">
    <source>
        <dbReference type="ARBA" id="ARBA00006270"/>
    </source>
</evidence>
<evidence type="ECO:0000256" key="8">
    <source>
        <dbReference type="SAM" id="MobiDB-lite"/>
    </source>
</evidence>
<comment type="subcellular location">
    <subcellularLocation>
        <location evidence="1">Membrane</location>
        <topology evidence="1">Lipid-anchor</topology>
    </subcellularLocation>
</comment>
<feature type="compositionally biased region" description="Polar residues" evidence="8">
    <location>
        <begin position="91"/>
        <end position="108"/>
    </location>
</feature>
<dbReference type="GO" id="GO:0005525">
    <property type="term" value="F:GTP binding"/>
    <property type="evidence" value="ECO:0007669"/>
    <property type="project" value="UniProtKB-KW"/>
</dbReference>
<dbReference type="GO" id="GO:0003925">
    <property type="term" value="F:G protein activity"/>
    <property type="evidence" value="ECO:0007669"/>
    <property type="project" value="UniProtKB-EC"/>
</dbReference>
<evidence type="ECO:0000256" key="1">
    <source>
        <dbReference type="ARBA" id="ARBA00004635"/>
    </source>
</evidence>
<evidence type="ECO:0000256" key="4">
    <source>
        <dbReference type="ARBA" id="ARBA00022741"/>
    </source>
</evidence>
<keyword evidence="5" id="KW-0342">GTP-binding</keyword>
<keyword evidence="6" id="KW-0449">Lipoprotein</keyword>
<keyword evidence="4" id="KW-0547">Nucleotide-binding</keyword>
<accession>A0A2I4B581</accession>
<dbReference type="InterPro" id="IPR050305">
    <property type="entry name" value="Small_GTPase_Rab"/>
</dbReference>
<evidence type="ECO:0000313" key="10">
    <source>
        <dbReference type="RefSeq" id="XP_013862895.1"/>
    </source>
</evidence>
<dbReference type="SUPFAM" id="SSF52540">
    <property type="entry name" value="P-loop containing nucleoside triphosphate hydrolases"/>
    <property type="match status" value="1"/>
</dbReference>
<keyword evidence="6" id="KW-0636">Prenylation</keyword>
<name>A0A2I4B581_AUSLI</name>
<dbReference type="SMART" id="SM00175">
    <property type="entry name" value="RAB"/>
    <property type="match status" value="1"/>
</dbReference>
<keyword evidence="9" id="KW-1185">Reference proteome</keyword>
<dbReference type="OrthoDB" id="9989112at2759"/>
<dbReference type="Pfam" id="PF00071">
    <property type="entry name" value="Ras"/>
    <property type="match status" value="1"/>
</dbReference>
<feature type="region of interest" description="Disordered" evidence="8">
    <location>
        <begin position="85"/>
        <end position="108"/>
    </location>
</feature>
<reference evidence="10" key="1">
    <citation type="submission" date="2025-08" db="UniProtKB">
        <authorList>
            <consortium name="RefSeq"/>
        </authorList>
    </citation>
    <scope>IDENTIFICATION</scope>
    <source>
        <strain evidence="10">Quisiro</strain>
        <tissue evidence="10">Liver</tissue>
    </source>
</reference>
<dbReference type="KEGG" id="alim:106516877"/>
<dbReference type="PROSITE" id="PS51419">
    <property type="entry name" value="RAB"/>
    <property type="match status" value="1"/>
</dbReference>
<dbReference type="EC" id="3.6.5.2" evidence="3"/>
<dbReference type="GO" id="GO:0016020">
    <property type="term" value="C:membrane"/>
    <property type="evidence" value="ECO:0007669"/>
    <property type="project" value="UniProtKB-SubCell"/>
</dbReference>
<organism evidence="9 10">
    <name type="scientific">Austrofundulus limnaeus</name>
    <name type="common">Annual killifish</name>
    <dbReference type="NCBI Taxonomy" id="52670"/>
    <lineage>
        <taxon>Eukaryota</taxon>
        <taxon>Metazoa</taxon>
        <taxon>Chordata</taxon>
        <taxon>Craniata</taxon>
        <taxon>Vertebrata</taxon>
        <taxon>Euteleostomi</taxon>
        <taxon>Actinopterygii</taxon>
        <taxon>Neopterygii</taxon>
        <taxon>Teleostei</taxon>
        <taxon>Neoteleostei</taxon>
        <taxon>Acanthomorphata</taxon>
        <taxon>Ovalentaria</taxon>
        <taxon>Atherinomorphae</taxon>
        <taxon>Cyprinodontiformes</taxon>
        <taxon>Rivulidae</taxon>
        <taxon>Austrofundulus</taxon>
    </lineage>
</organism>
<sequence>MSILLKKTKDWKKAMEEHASADVEKMLLGNECDLDKDRKVSKESGEMLTQEYGIKFEETSAKSSINVENAFLTLARDMKSKFVSKMETDSHQSSSTEVPQRETSCSLF</sequence>